<dbReference type="Pfam" id="PF07715">
    <property type="entry name" value="Plug"/>
    <property type="match status" value="1"/>
</dbReference>
<dbReference type="SUPFAM" id="SSF56935">
    <property type="entry name" value="Porins"/>
    <property type="match status" value="1"/>
</dbReference>
<evidence type="ECO:0000256" key="12">
    <source>
        <dbReference type="RuleBase" id="RU003357"/>
    </source>
</evidence>
<keyword evidence="7" id="KW-0406">Ion transport</keyword>
<keyword evidence="9 11" id="KW-0472">Membrane</keyword>
<evidence type="ECO:0000256" key="5">
    <source>
        <dbReference type="ARBA" id="ARBA00022692"/>
    </source>
</evidence>
<accession>A0A239HX63</accession>
<evidence type="ECO:0000256" key="6">
    <source>
        <dbReference type="ARBA" id="ARBA00023004"/>
    </source>
</evidence>
<evidence type="ECO:0000259" key="15">
    <source>
        <dbReference type="Pfam" id="PF07715"/>
    </source>
</evidence>
<feature type="domain" description="TonB-dependent receptor-like beta-barrel" evidence="14">
    <location>
        <begin position="463"/>
        <end position="775"/>
    </location>
</feature>
<evidence type="ECO:0000256" key="1">
    <source>
        <dbReference type="ARBA" id="ARBA00004571"/>
    </source>
</evidence>
<evidence type="ECO:0000256" key="8">
    <source>
        <dbReference type="ARBA" id="ARBA00023077"/>
    </source>
</evidence>
<evidence type="ECO:0000256" key="9">
    <source>
        <dbReference type="ARBA" id="ARBA00023136"/>
    </source>
</evidence>
<evidence type="ECO:0000256" key="3">
    <source>
        <dbReference type="ARBA" id="ARBA00022452"/>
    </source>
</evidence>
<feature type="domain" description="TonB-dependent receptor plug" evidence="15">
    <location>
        <begin position="51"/>
        <end position="161"/>
    </location>
</feature>
<evidence type="ECO:0000313" key="17">
    <source>
        <dbReference type="Proteomes" id="UP000198339"/>
    </source>
</evidence>
<dbReference type="AlphaFoldDB" id="A0A239HX63"/>
<comment type="subcellular location">
    <subcellularLocation>
        <location evidence="1 11">Cell outer membrane</location>
        <topology evidence="1 11">Multi-pass membrane protein</topology>
    </subcellularLocation>
</comment>
<evidence type="ECO:0000256" key="10">
    <source>
        <dbReference type="ARBA" id="ARBA00023237"/>
    </source>
</evidence>
<gene>
    <name evidence="16" type="ORF">SAMN06295955_106178</name>
</gene>
<keyword evidence="8 12" id="KW-0798">TonB box</keyword>
<evidence type="ECO:0000256" key="13">
    <source>
        <dbReference type="SAM" id="SignalP"/>
    </source>
</evidence>
<dbReference type="Pfam" id="PF00593">
    <property type="entry name" value="TonB_dep_Rec_b-barrel"/>
    <property type="match status" value="1"/>
</dbReference>
<dbReference type="GO" id="GO:0009279">
    <property type="term" value="C:cell outer membrane"/>
    <property type="evidence" value="ECO:0007669"/>
    <property type="project" value="UniProtKB-SubCell"/>
</dbReference>
<dbReference type="PROSITE" id="PS52016">
    <property type="entry name" value="TONB_DEPENDENT_REC_3"/>
    <property type="match status" value="1"/>
</dbReference>
<keyword evidence="16" id="KW-0675">Receptor</keyword>
<keyword evidence="3 11" id="KW-1134">Transmembrane beta strand</keyword>
<evidence type="ECO:0000256" key="2">
    <source>
        <dbReference type="ARBA" id="ARBA00022448"/>
    </source>
</evidence>
<keyword evidence="13" id="KW-0732">Signal</keyword>
<evidence type="ECO:0000256" key="11">
    <source>
        <dbReference type="PROSITE-ProRule" id="PRU01360"/>
    </source>
</evidence>
<dbReference type="PANTHER" id="PTHR32552:SF81">
    <property type="entry name" value="TONB-DEPENDENT OUTER MEMBRANE RECEPTOR"/>
    <property type="match status" value="1"/>
</dbReference>
<evidence type="ECO:0000313" key="16">
    <source>
        <dbReference type="EMBL" id="SNS85986.1"/>
    </source>
</evidence>
<dbReference type="OrthoDB" id="9760333at2"/>
<keyword evidence="5 11" id="KW-0812">Transmembrane</keyword>
<evidence type="ECO:0000256" key="4">
    <source>
        <dbReference type="ARBA" id="ARBA00022496"/>
    </source>
</evidence>
<feature type="chain" id="PRO_5013348721" evidence="13">
    <location>
        <begin position="30"/>
        <end position="824"/>
    </location>
</feature>
<organism evidence="16 17">
    <name type="scientific">Sphingopyxis indica</name>
    <dbReference type="NCBI Taxonomy" id="436663"/>
    <lineage>
        <taxon>Bacteria</taxon>
        <taxon>Pseudomonadati</taxon>
        <taxon>Pseudomonadota</taxon>
        <taxon>Alphaproteobacteria</taxon>
        <taxon>Sphingomonadales</taxon>
        <taxon>Sphingomonadaceae</taxon>
        <taxon>Sphingopyxis</taxon>
    </lineage>
</organism>
<dbReference type="InterPro" id="IPR039426">
    <property type="entry name" value="TonB-dep_rcpt-like"/>
</dbReference>
<dbReference type="EMBL" id="FZPA01000006">
    <property type="protein sequence ID" value="SNS85986.1"/>
    <property type="molecule type" value="Genomic_DNA"/>
</dbReference>
<dbReference type="Gene3D" id="2.40.170.20">
    <property type="entry name" value="TonB-dependent receptor, beta-barrel domain"/>
    <property type="match status" value="2"/>
</dbReference>
<keyword evidence="2 11" id="KW-0813">Transport</keyword>
<dbReference type="RefSeq" id="WP_089215888.1">
    <property type="nucleotide sequence ID" value="NZ_FZPA01000006.1"/>
</dbReference>
<dbReference type="InterPro" id="IPR036942">
    <property type="entry name" value="Beta-barrel_TonB_sf"/>
</dbReference>
<proteinExistence type="inferred from homology"/>
<evidence type="ECO:0000259" key="14">
    <source>
        <dbReference type="Pfam" id="PF00593"/>
    </source>
</evidence>
<dbReference type="InterPro" id="IPR000531">
    <property type="entry name" value="Beta-barrel_TonB"/>
</dbReference>
<keyword evidence="4" id="KW-0410">Iron transport</keyword>
<comment type="similarity">
    <text evidence="11 12">Belongs to the TonB-dependent receptor family.</text>
</comment>
<reference evidence="16 17" key="1">
    <citation type="submission" date="2017-06" db="EMBL/GenBank/DDBJ databases">
        <authorList>
            <person name="Kim H.J."/>
            <person name="Triplett B.A."/>
        </authorList>
    </citation>
    <scope>NUCLEOTIDE SEQUENCE [LARGE SCALE GENOMIC DNA]</scope>
    <source>
        <strain evidence="16 17">DS15</strain>
    </source>
</reference>
<keyword evidence="17" id="KW-1185">Reference proteome</keyword>
<keyword evidence="10 11" id="KW-0998">Cell outer membrane</keyword>
<dbReference type="InterPro" id="IPR012910">
    <property type="entry name" value="Plug_dom"/>
</dbReference>
<sequence>MHSVRALVAKSGAVLLASTMLCSTGAAFAQQANSNNDDDIVVTASKREQNLQDVPMAITALGTEKLNELQVKEFQDVVKFLPSVTIQTLGPGFSQVYFRGVASGENANHSASLPTVGTYLDEMPITTIQGALDIHAYDLARVEALAGPQGTLYGASSMAGTIKLVTNKPDTSGTYGSAGLELNSVAHGDIGGVAEGFVNAKISDSAALRLVGWYRHDGGYIDNIAGSRTYPIYTLQDTDGDGEVDTPVDLPGDEITQNNDQYVEKDYNGVDTYGARLALGIELDDEWILRPTVMGQIQNADGSFAQERSSAVTRDLQTVQYNPERSEDKWIQAALTIEGKLGNWDLTVTGGHLRRKTVVDSDYSDYAYFYDALYGYSAYIRDDDDNPISPNQYIHGIDRYKKSFFEARIASPADARVRFIGGVFWQRQSHNIEQHYIIDDIADAITVTGTDSDIWLTKQLRIDRDYAAFGELSFDITDRLTITGGGRLYKFDNSLVGFFGYSAGYSSRTGEAACFAGPEVSGSPCTNLDKSTSDTDFIPKVNLTYKVNDDVLVYGTFSRGFRPGGINRRGTLPPYGPDTLDNYEIGWKTSFGPVRFNGAIYQEDWNNIQLSFLGANGLTEIRNAGIARIRGIEADLSYRQNGFSLSLGGSYNDAEIRKDFCKIANPEFDCTIDADLDGSGAIDASNEENETLAPAGTQLPVTAKFKGNAVARYDFPVSGFDGHIQFAVNYIGKRRSDLRTYENAIVGDFDAYTTADISVGVKGDDWSAELFATNLFDSRGVVNSAVQCGESICGDPDGISSTGGVFYDNVIRPRLIGLKVSKDF</sequence>
<keyword evidence="6" id="KW-0408">Iron</keyword>
<evidence type="ECO:0000256" key="7">
    <source>
        <dbReference type="ARBA" id="ARBA00023065"/>
    </source>
</evidence>
<feature type="signal peptide" evidence="13">
    <location>
        <begin position="1"/>
        <end position="29"/>
    </location>
</feature>
<dbReference type="GO" id="GO:0006826">
    <property type="term" value="P:iron ion transport"/>
    <property type="evidence" value="ECO:0007669"/>
    <property type="project" value="UniProtKB-KW"/>
</dbReference>
<dbReference type="Proteomes" id="UP000198339">
    <property type="component" value="Unassembled WGS sequence"/>
</dbReference>
<dbReference type="PANTHER" id="PTHR32552">
    <property type="entry name" value="FERRICHROME IRON RECEPTOR-RELATED"/>
    <property type="match status" value="1"/>
</dbReference>
<name>A0A239HX63_9SPHN</name>
<protein>
    <submittedName>
        <fullName evidence="16">Outer membrane receptor proteins, mostly Fe transport</fullName>
    </submittedName>
</protein>